<keyword evidence="1" id="KW-0175">Coiled coil</keyword>
<reference evidence="3" key="1">
    <citation type="journal article" date="2023" name="Mol. Biol. Evol.">
        <title>Third-Generation Sequencing Reveals the Adaptive Role of the Epigenome in Three Deep-Sea Polychaetes.</title>
        <authorList>
            <person name="Perez M."/>
            <person name="Aroh O."/>
            <person name="Sun Y."/>
            <person name="Lan Y."/>
            <person name="Juniper S.K."/>
            <person name="Young C.R."/>
            <person name="Angers B."/>
            <person name="Qian P.Y."/>
        </authorList>
    </citation>
    <scope>NUCLEOTIDE SEQUENCE</scope>
    <source>
        <strain evidence="3">P08H-3</strain>
    </source>
</reference>
<evidence type="ECO:0000313" key="3">
    <source>
        <dbReference type="EMBL" id="KAK2169656.1"/>
    </source>
</evidence>
<feature type="coiled-coil region" evidence="1">
    <location>
        <begin position="6"/>
        <end position="33"/>
    </location>
</feature>
<proteinExistence type="predicted"/>
<protein>
    <submittedName>
        <fullName evidence="3">Uncharacterized protein</fullName>
    </submittedName>
</protein>
<organism evidence="3 4">
    <name type="scientific">Paralvinella palmiformis</name>
    <dbReference type="NCBI Taxonomy" id="53620"/>
    <lineage>
        <taxon>Eukaryota</taxon>
        <taxon>Metazoa</taxon>
        <taxon>Spiralia</taxon>
        <taxon>Lophotrochozoa</taxon>
        <taxon>Annelida</taxon>
        <taxon>Polychaeta</taxon>
        <taxon>Sedentaria</taxon>
        <taxon>Canalipalpata</taxon>
        <taxon>Terebellida</taxon>
        <taxon>Terebelliformia</taxon>
        <taxon>Alvinellidae</taxon>
        <taxon>Paralvinella</taxon>
    </lineage>
</organism>
<sequence>MDRESRSELLKTIEAQKEKIHKYESKLRDLITAYKGVVKEKEALEASVKALVASEPVPNSLCKKAVIKSDTDGPEGEGTDTSDTQA</sequence>
<gene>
    <name evidence="3" type="ORF">LSH36_8g11000</name>
</gene>
<evidence type="ECO:0000256" key="1">
    <source>
        <dbReference type="SAM" id="Coils"/>
    </source>
</evidence>
<feature type="region of interest" description="Disordered" evidence="2">
    <location>
        <begin position="64"/>
        <end position="86"/>
    </location>
</feature>
<evidence type="ECO:0000256" key="2">
    <source>
        <dbReference type="SAM" id="MobiDB-lite"/>
    </source>
</evidence>
<keyword evidence="4" id="KW-1185">Reference proteome</keyword>
<accession>A0AAD9KEB6</accession>
<comment type="caution">
    <text evidence="3">The sequence shown here is derived from an EMBL/GenBank/DDBJ whole genome shotgun (WGS) entry which is preliminary data.</text>
</comment>
<evidence type="ECO:0000313" key="4">
    <source>
        <dbReference type="Proteomes" id="UP001208570"/>
    </source>
</evidence>
<dbReference type="EMBL" id="JAODUP010000008">
    <property type="protein sequence ID" value="KAK2169656.1"/>
    <property type="molecule type" value="Genomic_DNA"/>
</dbReference>
<dbReference type="AlphaFoldDB" id="A0AAD9KEB6"/>
<dbReference type="Proteomes" id="UP001208570">
    <property type="component" value="Unassembled WGS sequence"/>
</dbReference>
<name>A0AAD9KEB6_9ANNE</name>